<protein>
    <submittedName>
        <fullName evidence="4">Piso0_001062 protein</fullName>
    </submittedName>
</protein>
<dbReference type="PANTHER" id="PTHR24170">
    <property type="entry name" value="ANKYRIN REPEAT DOMAIN-CONTAINING PROTEIN 27"/>
    <property type="match status" value="1"/>
</dbReference>
<dbReference type="Gene3D" id="1.20.1050.80">
    <property type="entry name" value="VPS9 domain"/>
    <property type="match status" value="1"/>
</dbReference>
<dbReference type="Proteomes" id="UP000005222">
    <property type="component" value="Chromosome C"/>
</dbReference>
<dbReference type="SUPFAM" id="SSF48403">
    <property type="entry name" value="Ankyrin repeat"/>
    <property type="match status" value="1"/>
</dbReference>
<gene>
    <name evidence="4" type="primary">Piso0_001062</name>
    <name evidence="3" type="ORF">GNLVRS01_PISO0C10056g</name>
    <name evidence="4" type="ORF">GNLVRS01_PISO0D10123g</name>
</gene>
<feature type="domain" description="VPS9" evidence="2">
    <location>
        <begin position="341"/>
        <end position="497"/>
    </location>
</feature>
<dbReference type="Gene3D" id="1.25.40.20">
    <property type="entry name" value="Ankyrin repeat-containing domain"/>
    <property type="match status" value="2"/>
</dbReference>
<dbReference type="eggNOG" id="ENOG502R3ZQ">
    <property type="taxonomic scope" value="Eukaryota"/>
</dbReference>
<dbReference type="OrthoDB" id="7464126at2759"/>
<dbReference type="PROSITE" id="PS51205">
    <property type="entry name" value="VPS9"/>
    <property type="match status" value="1"/>
</dbReference>
<name>G8YQU0_PICSO</name>
<dbReference type="GO" id="GO:0097422">
    <property type="term" value="C:tubular endosome"/>
    <property type="evidence" value="ECO:0007669"/>
    <property type="project" value="TreeGrafter"/>
</dbReference>
<dbReference type="PANTHER" id="PTHR24170:SF1">
    <property type="entry name" value="DOMAIN PROTEIN, PUTATIVE (AFU_ORTHOLOGUE AFUA_1G09870)-RELATED"/>
    <property type="match status" value="1"/>
</dbReference>
<comment type="similarity">
    <text evidence="1">Belongs to the UPF0507 family.</text>
</comment>
<dbReference type="Pfam" id="PF02204">
    <property type="entry name" value="VPS9"/>
    <property type="match status" value="1"/>
</dbReference>
<dbReference type="STRING" id="559304.G8YQU0"/>
<proteinExistence type="inferred from homology"/>
<dbReference type="InterPro" id="IPR051248">
    <property type="entry name" value="UPF0507/Ank_repeat_27"/>
</dbReference>
<dbReference type="GO" id="GO:0000149">
    <property type="term" value="F:SNARE binding"/>
    <property type="evidence" value="ECO:0007669"/>
    <property type="project" value="TreeGrafter"/>
</dbReference>
<evidence type="ECO:0000313" key="3">
    <source>
        <dbReference type="EMBL" id="CCE78439.1"/>
    </source>
</evidence>
<evidence type="ECO:0000256" key="1">
    <source>
        <dbReference type="ARBA" id="ARBA00007428"/>
    </source>
</evidence>
<dbReference type="FunCoup" id="G8YQU0">
    <property type="interactions" value="30"/>
</dbReference>
<dbReference type="GO" id="GO:0005886">
    <property type="term" value="C:plasma membrane"/>
    <property type="evidence" value="ECO:0007669"/>
    <property type="project" value="TreeGrafter"/>
</dbReference>
<dbReference type="GO" id="GO:0045022">
    <property type="term" value="P:early endosome to late endosome transport"/>
    <property type="evidence" value="ECO:0007669"/>
    <property type="project" value="TreeGrafter"/>
</dbReference>
<dbReference type="InParanoid" id="G8YQU0"/>
<dbReference type="GO" id="GO:0005769">
    <property type="term" value="C:early endosome"/>
    <property type="evidence" value="ECO:0007669"/>
    <property type="project" value="TreeGrafter"/>
</dbReference>
<dbReference type="InterPro" id="IPR037191">
    <property type="entry name" value="VPS9_dom_sf"/>
</dbReference>
<dbReference type="AlphaFoldDB" id="G8YQU0"/>
<keyword evidence="5" id="KW-1185">Reference proteome</keyword>
<dbReference type="EMBL" id="FO082057">
    <property type="protein sequence ID" value="CCE78439.1"/>
    <property type="molecule type" value="Genomic_DNA"/>
</dbReference>
<dbReference type="Proteomes" id="UP000005222">
    <property type="component" value="Chromosome D"/>
</dbReference>
<dbReference type="HOGENOM" id="CLU_008912_0_0_1"/>
<evidence type="ECO:0000313" key="4">
    <source>
        <dbReference type="EMBL" id="CCE79025.1"/>
    </source>
</evidence>
<evidence type="ECO:0000259" key="2">
    <source>
        <dbReference type="PROSITE" id="PS51205"/>
    </source>
</evidence>
<reference evidence="5" key="2">
    <citation type="journal article" date="2012" name="G3 (Bethesda)">
        <title>Pichia sorbitophila, an interspecies yeast hybrid reveals early steps of genome resolution following polyploidization.</title>
        <authorList>
            <person name="Leh Louis V."/>
            <person name="Despons L."/>
            <person name="Friedrich A."/>
            <person name="Martin T."/>
            <person name="Durrens P."/>
            <person name="Casaregola S."/>
            <person name="Neuveglise C."/>
            <person name="Fairhead C."/>
            <person name="Marck C."/>
            <person name="Cruz J.A."/>
            <person name="Straub M.L."/>
            <person name="Kugler V."/>
            <person name="Sacerdot C."/>
            <person name="Uzunov Z."/>
            <person name="Thierry A."/>
            <person name="Weiss S."/>
            <person name="Bleykasten C."/>
            <person name="De Montigny J."/>
            <person name="Jacques N."/>
            <person name="Jung P."/>
            <person name="Lemaire M."/>
            <person name="Mallet S."/>
            <person name="Morel G."/>
            <person name="Richard G.F."/>
            <person name="Sarkar A."/>
            <person name="Savel G."/>
            <person name="Schacherer J."/>
            <person name="Seret M.L."/>
            <person name="Talla E."/>
            <person name="Samson G."/>
            <person name="Jubin C."/>
            <person name="Poulain J."/>
            <person name="Vacherie B."/>
            <person name="Barbe V."/>
            <person name="Pelletier E."/>
            <person name="Sherman D.J."/>
            <person name="Westhof E."/>
            <person name="Weissenbach J."/>
            <person name="Baret P.V."/>
            <person name="Wincker P."/>
            <person name="Gaillardin C."/>
            <person name="Dujon B."/>
            <person name="Souciet J.L."/>
        </authorList>
    </citation>
    <scope>NUCLEOTIDE SEQUENCE [LARGE SCALE GENOMIC DNA]</scope>
    <source>
        <strain evidence="5">ATCC MYA-4447 / BCRC 22081 / CBS 7064 / NBRC 10061 / NRRL Y-12695</strain>
    </source>
</reference>
<dbReference type="OMA" id="LNCIFNN"/>
<organism evidence="4 5">
    <name type="scientific">Pichia sorbitophila (strain ATCC MYA-4447 / BCRC 22081 / CBS 7064 / NBRC 10061 / NRRL Y-12695)</name>
    <name type="common">Hybrid yeast</name>
    <dbReference type="NCBI Taxonomy" id="559304"/>
    <lineage>
        <taxon>Eukaryota</taxon>
        <taxon>Fungi</taxon>
        <taxon>Dikarya</taxon>
        <taxon>Ascomycota</taxon>
        <taxon>Saccharomycotina</taxon>
        <taxon>Pichiomycetes</taxon>
        <taxon>Debaryomycetaceae</taxon>
        <taxon>Millerozyma</taxon>
    </lineage>
</organism>
<dbReference type="InterPro" id="IPR003123">
    <property type="entry name" value="VPS9"/>
</dbReference>
<dbReference type="GO" id="GO:0005085">
    <property type="term" value="F:guanyl-nucleotide exchange factor activity"/>
    <property type="evidence" value="ECO:0007669"/>
    <property type="project" value="TreeGrafter"/>
</dbReference>
<evidence type="ECO:0000313" key="5">
    <source>
        <dbReference type="Proteomes" id="UP000005222"/>
    </source>
</evidence>
<accession>G8YQU0</accession>
<dbReference type="EMBL" id="FO082056">
    <property type="protein sequence ID" value="CCE79025.1"/>
    <property type="molecule type" value="Genomic_DNA"/>
</dbReference>
<reference evidence="4" key="1">
    <citation type="submission" date="2011-10" db="EMBL/GenBank/DDBJ databases">
        <authorList>
            <person name="Genoscope - CEA"/>
        </authorList>
    </citation>
    <scope>NUCLEOTIDE SEQUENCE</scope>
</reference>
<dbReference type="SUPFAM" id="SSF109993">
    <property type="entry name" value="VPS9 domain"/>
    <property type="match status" value="1"/>
</dbReference>
<dbReference type="InterPro" id="IPR036770">
    <property type="entry name" value="Ankyrin_rpt-contain_sf"/>
</dbReference>
<dbReference type="GO" id="GO:0030133">
    <property type="term" value="C:transport vesicle"/>
    <property type="evidence" value="ECO:0007669"/>
    <property type="project" value="TreeGrafter"/>
</dbReference>
<dbReference type="GO" id="GO:0005770">
    <property type="term" value="C:late endosome"/>
    <property type="evidence" value="ECO:0007669"/>
    <property type="project" value="TreeGrafter"/>
</dbReference>
<sequence>MTQNSNGLSLSNCRSRGIRNDIKMVERKRQVIFLPLLNNPLLSCIFNNSHYNAYPFKRTIHELSQNHTQYMILVPPADVLNEHQNRDSSLIGNKPGLRELCYTNEDFIQSHIVKFKHDTSGSAAATSKTSSAICHTMNGKQLLIKNGFIFSGKGFKKSVRLRILNVTYFNSFCDYFPKGSMFTLIYISDSLYGTMDTSSMTRADLTSYPARPNTNVDDRITFEKLLRTFPVFSKAVSDKFYKIFHHNNERIHFLRSQTPKKLSDIKDTFQLLLSDASQIVQDSLREEGSQGAQIHSILNQYSVLHADFDLNRLIHEYVELNVYDTIWSQIVFQLDRQFLEKEHDADAMKTLTKEKYDTLSCLSLNQLDIAVKEPWKINELYRRIFKASAELSKLSDPTMINSSMKMSVLANTIKILTNDNESNEIIAEKIIVNADILIALLIMVVIRARVDNLEGYLYYIKNFSPIDYSADGYICYIISNFDAVILHLSCSIEGDINGRDLLSYSKSNSVIWSNIQNSNHEYISDILKELQNKHREGDLPEVNFLKSKNQKGESCFMQAVKLKNSKVFSLLLDLTSPWISVEDILFDKSIDTHQTLLMTAMAEGSSENLDVLIQFLLRDTTEEELYAYINSKDKYGRTVGHNIFQNYRCIGALGKYIDWDSKDINSHTPLFTLCRCYDHSEYIEMLELAFYTIYNLHGDGYINFISHTDRVGNSLLHIILRGLENTKLLSSYKHIIEINQLNNKQLTPLMLYIKYGRVENLSQILKEDRVNIKYEEPMKFNTALDVLINSFLKFSSSDVSGKLCSLVCDHLFNVSSSVFTEKLMAFSTRLEGRREWFMYYWGNDSLKKISVSDLKKLTFVFKKKNPYSIVPSNQVLWQNFDEHKEESLFSKLIMNRLVERFNVLTNILSFCSTPETKQFLDGFSMKHQGGASTLEAIHNASSFQEGKGEDVLTKQKVEEMESFLKYSLSDLTTFLQFLTKLNKLLTVYDLKEADYLYIQNSLLLIAQRSVVFLERDTPHVSPIHEYDHNAAPMKTLLSFLVFLEQCYIELSTNVRVLILKLHSWSNIASEIEEISRTLAAIKEQDNVSSKGPVFEDTISKSSVDSMNTEVKNLEDSSNSIFGMGSFIETKATKYKKLLQLKIEKSTVLLKMNHEIKVAHESLATEISTFVTIRNKLLRLSFKVYIKCLLPTAKSRLSQYYRTLGSLSTNLGA</sequence>